<name>A0A0H3I5Y3_PECPM</name>
<sequence length="54" mass="5853">MQVMVLYPAGTGVANHWREKEKGKMETSPESTCANGFCYAERAVVASMACANEP</sequence>
<evidence type="ECO:0000313" key="2">
    <source>
        <dbReference type="Proteomes" id="UP000008044"/>
    </source>
</evidence>
<protein>
    <submittedName>
        <fullName evidence="1">Uncharacterized protein</fullName>
    </submittedName>
</protein>
<accession>A0A0H3I5Y3</accession>
<dbReference type="KEGG" id="pec:W5S_2551"/>
<dbReference type="AlphaFoldDB" id="A0A0H3I5Y3"/>
<dbReference type="EMBL" id="CP003415">
    <property type="protein sequence ID" value="AFI90639.1"/>
    <property type="molecule type" value="Genomic_DNA"/>
</dbReference>
<evidence type="ECO:0000313" key="1">
    <source>
        <dbReference type="EMBL" id="AFI90639.1"/>
    </source>
</evidence>
<dbReference type="Proteomes" id="UP000008044">
    <property type="component" value="Chromosome"/>
</dbReference>
<proteinExistence type="predicted"/>
<dbReference type="eggNOG" id="ENOG5031I0H">
    <property type="taxonomic scope" value="Bacteria"/>
</dbReference>
<organism evidence="1 2">
    <name type="scientific">Pectobacterium parmentieri</name>
    <dbReference type="NCBI Taxonomy" id="1905730"/>
    <lineage>
        <taxon>Bacteria</taxon>
        <taxon>Pseudomonadati</taxon>
        <taxon>Pseudomonadota</taxon>
        <taxon>Gammaproteobacteria</taxon>
        <taxon>Enterobacterales</taxon>
        <taxon>Pectobacteriaceae</taxon>
        <taxon>Pectobacterium</taxon>
    </lineage>
</organism>
<dbReference type="HOGENOM" id="CLU_3046297_0_0_6"/>
<reference evidence="1 2" key="1">
    <citation type="journal article" date="2012" name="J. Bacteriol.">
        <title>Genome sequence of Pectobacterium sp. strain SCC3193.</title>
        <authorList>
            <person name="Koskinen J.P."/>
            <person name="Laine P."/>
            <person name="Niemi O."/>
            <person name="Nykyri J."/>
            <person name="Harjunpaa H."/>
            <person name="Auvinen P."/>
            <person name="Paulin L."/>
            <person name="Pirhonen M."/>
            <person name="Palva T."/>
            <person name="Holm L."/>
        </authorList>
    </citation>
    <scope>NUCLEOTIDE SEQUENCE [LARGE SCALE GENOMIC DNA]</scope>
    <source>
        <strain evidence="1 2">SCC3193</strain>
    </source>
</reference>
<gene>
    <name evidence="1" type="ordered locus">W5S_2551</name>
</gene>